<accession>A0A098G5J7</accession>
<dbReference type="HOGENOM" id="CLU_2450934_0_0_6"/>
<dbReference type="RefSeq" id="WP_045095381.1">
    <property type="nucleotide sequence ID" value="NZ_LN614827.1"/>
</dbReference>
<keyword evidence="3" id="KW-1185">Reference proteome</keyword>
<evidence type="ECO:0008006" key="4">
    <source>
        <dbReference type="Google" id="ProtNLM"/>
    </source>
</evidence>
<dbReference type="Proteomes" id="UP000032430">
    <property type="component" value="Chromosome I"/>
</dbReference>
<evidence type="ECO:0000313" key="3">
    <source>
        <dbReference type="Proteomes" id="UP000032430"/>
    </source>
</evidence>
<evidence type="ECO:0000313" key="2">
    <source>
        <dbReference type="EMBL" id="CEG56765.1"/>
    </source>
</evidence>
<reference evidence="3" key="1">
    <citation type="submission" date="2014-09" db="EMBL/GenBank/DDBJ databases">
        <authorList>
            <person name="Gomez-Valero L."/>
        </authorList>
    </citation>
    <scope>NUCLEOTIDE SEQUENCE [LARGE SCALE GENOMIC DNA]</scope>
    <source>
        <strain evidence="3">ATCC700992</strain>
    </source>
</reference>
<organism evidence="2 3">
    <name type="scientific">Legionella fallonii LLAP-10</name>
    <dbReference type="NCBI Taxonomy" id="1212491"/>
    <lineage>
        <taxon>Bacteria</taxon>
        <taxon>Pseudomonadati</taxon>
        <taxon>Pseudomonadota</taxon>
        <taxon>Gammaproteobacteria</taxon>
        <taxon>Legionellales</taxon>
        <taxon>Legionellaceae</taxon>
        <taxon>Legionella</taxon>
    </lineage>
</organism>
<dbReference type="STRING" id="1212491.LFA_1339"/>
<name>A0A098G5J7_9GAMM</name>
<keyword evidence="1" id="KW-0732">Signal</keyword>
<proteinExistence type="predicted"/>
<dbReference type="EMBL" id="LN614827">
    <property type="protein sequence ID" value="CEG56765.1"/>
    <property type="molecule type" value="Genomic_DNA"/>
</dbReference>
<gene>
    <name evidence="2" type="ORF">LFA_1339</name>
</gene>
<evidence type="ECO:0000256" key="1">
    <source>
        <dbReference type="SAM" id="SignalP"/>
    </source>
</evidence>
<sequence length="89" mass="9932">MKKLILLCLSFFCCSSFGFHYPSAAIYLGSVPPTVFYGETLVVPVDLQYFALQGYKLWSVPPGGSLQSVSKHCPYVPYDDGQWGRVFVI</sequence>
<dbReference type="AlphaFoldDB" id="A0A098G5J7"/>
<dbReference type="KEGG" id="lfa:LFA_1339"/>
<protein>
    <recommendedName>
        <fullName evidence="4">Secreted protein</fullName>
    </recommendedName>
</protein>
<feature type="signal peptide" evidence="1">
    <location>
        <begin position="1"/>
        <end position="24"/>
    </location>
</feature>
<feature type="chain" id="PRO_5001935482" description="Secreted protein" evidence="1">
    <location>
        <begin position="25"/>
        <end position="89"/>
    </location>
</feature>